<feature type="domain" description="SPW repeat-containing integral membrane" evidence="2">
    <location>
        <begin position="32"/>
        <end position="128"/>
    </location>
</feature>
<proteinExistence type="predicted"/>
<feature type="transmembrane region" description="Helical" evidence="1">
    <location>
        <begin position="84"/>
        <end position="103"/>
    </location>
</feature>
<keyword evidence="1" id="KW-1133">Transmembrane helix</keyword>
<evidence type="ECO:0000259" key="2">
    <source>
        <dbReference type="Pfam" id="PF03779"/>
    </source>
</evidence>
<name>A0A8H9H539_9ACTN</name>
<keyword evidence="4" id="KW-1185">Reference proteome</keyword>
<protein>
    <recommendedName>
        <fullName evidence="2">SPW repeat-containing integral membrane domain-containing protein</fullName>
    </recommendedName>
</protein>
<keyword evidence="1" id="KW-0472">Membrane</keyword>
<dbReference type="GeneID" id="97247037"/>
<dbReference type="AlphaFoldDB" id="A0A8H9H539"/>
<accession>A0A8H9H539</accession>
<reference evidence="3" key="1">
    <citation type="journal article" date="2014" name="Int. J. Syst. Evol. Microbiol.">
        <title>Complete genome sequence of Corynebacterium casei LMG S-19264T (=DSM 44701T), isolated from a smear-ripened cheese.</title>
        <authorList>
            <consortium name="US DOE Joint Genome Institute (JGI-PGF)"/>
            <person name="Walter F."/>
            <person name="Albersmeier A."/>
            <person name="Kalinowski J."/>
            <person name="Ruckert C."/>
        </authorList>
    </citation>
    <scope>NUCLEOTIDE SEQUENCE</scope>
    <source>
        <strain evidence="3">CGMCC 4.7138</strain>
    </source>
</reference>
<evidence type="ECO:0000313" key="3">
    <source>
        <dbReference type="EMBL" id="GGO14583.1"/>
    </source>
</evidence>
<feature type="transmembrane region" description="Helical" evidence="1">
    <location>
        <begin position="115"/>
        <end position="137"/>
    </location>
</feature>
<organism evidence="3 4">
    <name type="scientific">Microbispora bryophytorum</name>
    <dbReference type="NCBI Taxonomy" id="1460882"/>
    <lineage>
        <taxon>Bacteria</taxon>
        <taxon>Bacillati</taxon>
        <taxon>Actinomycetota</taxon>
        <taxon>Actinomycetes</taxon>
        <taxon>Streptosporangiales</taxon>
        <taxon>Streptosporangiaceae</taxon>
        <taxon>Microbispora</taxon>
    </lineage>
</organism>
<comment type="caution">
    <text evidence="3">The sequence shown here is derived from an EMBL/GenBank/DDBJ whole genome shotgun (WGS) entry which is preliminary data.</text>
</comment>
<dbReference type="EMBL" id="BMMN01000005">
    <property type="protein sequence ID" value="GGO14583.1"/>
    <property type="molecule type" value="Genomic_DNA"/>
</dbReference>
<keyword evidence="1" id="KW-0812">Transmembrane</keyword>
<reference evidence="3" key="2">
    <citation type="submission" date="2020-09" db="EMBL/GenBank/DDBJ databases">
        <authorList>
            <person name="Sun Q."/>
            <person name="Zhou Y."/>
        </authorList>
    </citation>
    <scope>NUCLEOTIDE SEQUENCE</scope>
    <source>
        <strain evidence="3">CGMCC 4.7138</strain>
    </source>
</reference>
<dbReference type="RefSeq" id="WP_142570576.1">
    <property type="nucleotide sequence ID" value="NZ_BMMN01000005.1"/>
</dbReference>
<dbReference type="Pfam" id="PF03779">
    <property type="entry name" value="SPW"/>
    <property type="match status" value="1"/>
</dbReference>
<evidence type="ECO:0000256" key="1">
    <source>
        <dbReference type="SAM" id="Phobius"/>
    </source>
</evidence>
<dbReference type="Proteomes" id="UP000653480">
    <property type="component" value="Unassembled WGS sequence"/>
</dbReference>
<evidence type="ECO:0000313" key="4">
    <source>
        <dbReference type="Proteomes" id="UP000653480"/>
    </source>
</evidence>
<sequence length="157" mass="16517">MVRPGLARRPDVTELRQTYDRAGSTAPAQVMDGVTFLAGVYLALSPWIVGFSGFGALAINNLIVGLTVAALAMGCASAFGRTYGMSWVVPVLGAWTIIAPWVIRGQPATTATIWNNVVTGAIIFLFGLGALAFAANYRQHEHGGPRRGTGAPGGEEW</sequence>
<feature type="transmembrane region" description="Helical" evidence="1">
    <location>
        <begin position="47"/>
        <end position="72"/>
    </location>
</feature>
<dbReference type="OrthoDB" id="3638638at2"/>
<dbReference type="InterPro" id="IPR005530">
    <property type="entry name" value="SPW"/>
</dbReference>
<gene>
    <name evidence="3" type="ORF">GCM10011574_35150</name>
</gene>